<evidence type="ECO:0000313" key="1">
    <source>
        <dbReference type="EMBL" id="EGT39521.1"/>
    </source>
</evidence>
<accession>G0NXF4</accession>
<dbReference type="EMBL" id="GL379971">
    <property type="protein sequence ID" value="EGT39521.1"/>
    <property type="molecule type" value="Genomic_DNA"/>
</dbReference>
<proteinExistence type="predicted"/>
<organism evidence="2">
    <name type="scientific">Caenorhabditis brenneri</name>
    <name type="common">Nematode worm</name>
    <dbReference type="NCBI Taxonomy" id="135651"/>
    <lineage>
        <taxon>Eukaryota</taxon>
        <taxon>Metazoa</taxon>
        <taxon>Ecdysozoa</taxon>
        <taxon>Nematoda</taxon>
        <taxon>Chromadorea</taxon>
        <taxon>Rhabditida</taxon>
        <taxon>Rhabditina</taxon>
        <taxon>Rhabditomorpha</taxon>
        <taxon>Rhabditoidea</taxon>
        <taxon>Rhabditidae</taxon>
        <taxon>Peloderinae</taxon>
        <taxon>Caenorhabditis</taxon>
    </lineage>
</organism>
<dbReference type="AlphaFoldDB" id="G0NXF4"/>
<name>G0NXF4_CAEBE</name>
<dbReference type="Proteomes" id="UP000008068">
    <property type="component" value="Unassembled WGS sequence"/>
</dbReference>
<protein>
    <submittedName>
        <fullName evidence="1">Uncharacterized protein</fullName>
    </submittedName>
</protein>
<gene>
    <name evidence="1" type="ORF">CAEBREN_15212</name>
</gene>
<keyword evidence="2" id="KW-1185">Reference proteome</keyword>
<dbReference type="InterPro" id="IPR007767">
    <property type="entry name" value="DUF684"/>
</dbReference>
<reference evidence="2" key="1">
    <citation type="submission" date="2011-07" db="EMBL/GenBank/DDBJ databases">
        <authorList>
            <consortium name="Caenorhabditis brenneri Sequencing and Analysis Consortium"/>
            <person name="Wilson R.K."/>
        </authorList>
    </citation>
    <scope>NUCLEOTIDE SEQUENCE [LARGE SCALE GENOMIC DNA]</scope>
    <source>
        <strain evidence="2">PB2801</strain>
    </source>
</reference>
<dbReference type="InParanoid" id="G0NXF4"/>
<sequence length="55" mass="5875">MAGRSDIGFAAIINYDRGAQILSTNSPDHANGPGNWTQVWLGGNQRGVNFVIGYP</sequence>
<evidence type="ECO:0000313" key="2">
    <source>
        <dbReference type="Proteomes" id="UP000008068"/>
    </source>
</evidence>
<dbReference type="Pfam" id="PF05075">
    <property type="entry name" value="DUF684"/>
    <property type="match status" value="1"/>
</dbReference>
<dbReference type="HOGENOM" id="CLU_3034338_0_0_1"/>